<dbReference type="AlphaFoldDB" id="D3DEM1"/>
<evidence type="ECO:0000313" key="4">
    <source>
        <dbReference type="WormBase" id="Y105C5A.9a"/>
    </source>
</evidence>
<dbReference type="PaxDb" id="6239-Y105C5A.9"/>
<proteinExistence type="predicted"/>
<keyword evidence="3" id="KW-1185">Reference proteome</keyword>
<dbReference type="HOGENOM" id="CLU_2348573_0_0_1"/>
<dbReference type="InParanoid" id="D3DEM1"/>
<dbReference type="Bgee" id="WBGene00013634">
    <property type="expression patterns" value="Expressed in anatomical system and 3 other cell types or tissues"/>
</dbReference>
<dbReference type="PhylomeDB" id="D3DEM1"/>
<dbReference type="ExpressionAtlas" id="D3DEM1">
    <property type="expression patterns" value="baseline and differential"/>
</dbReference>
<dbReference type="GeneID" id="190874"/>
<dbReference type="CTD" id="190874"/>
<dbReference type="AGR" id="WB:WBGene00013634"/>
<dbReference type="OrthoDB" id="10052254at2759"/>
<dbReference type="eggNOG" id="ENOG502SXG4">
    <property type="taxonomic scope" value="Eukaryota"/>
</dbReference>
<feature type="region of interest" description="Disordered" evidence="1">
    <location>
        <begin position="37"/>
        <end position="97"/>
    </location>
</feature>
<accession>D3DEM1</accession>
<dbReference type="STRING" id="6239.Y105C5A.9a.1"/>
<evidence type="ECO:0000313" key="2">
    <source>
        <dbReference type="EMBL" id="CBJ25103.2"/>
    </source>
</evidence>
<evidence type="ECO:0000256" key="1">
    <source>
        <dbReference type="SAM" id="MobiDB-lite"/>
    </source>
</evidence>
<evidence type="ECO:0000313" key="3">
    <source>
        <dbReference type="Proteomes" id="UP000001940"/>
    </source>
</evidence>
<sequence length="97" mass="10599">MHILMILNTLFSSFSNQKLQVVPSFAHSSEIHDQLSEACTNQTDKPKMPKSKPGTVGNDMAGALAGRHDDEPPISSNYQGRPGNADPNYAYQPRADN</sequence>
<dbReference type="RefSeq" id="NP_502877.3">
    <property type="nucleotide sequence ID" value="NM_070476.3"/>
</dbReference>
<dbReference type="Proteomes" id="UP000001940">
    <property type="component" value="Chromosome IV"/>
</dbReference>
<reference evidence="2 3" key="1">
    <citation type="journal article" date="1998" name="Science">
        <title>Genome sequence of the nematode C. elegans: a platform for investigating biology.</title>
        <authorList>
            <consortium name="The C. elegans sequencing consortium"/>
            <person name="Sulson J.E."/>
            <person name="Waterston R."/>
        </authorList>
    </citation>
    <scope>NUCLEOTIDE SEQUENCE [LARGE SCALE GENOMIC DNA]</scope>
    <source>
        <strain evidence="2 3">Bristol N2</strain>
    </source>
</reference>
<name>D3DEM1_CAEEL</name>
<gene>
    <name evidence="2" type="ORF">CELE_Y105C5A.9</name>
    <name evidence="2 4" type="ORF">Y105C5A.9</name>
</gene>
<dbReference type="WormBase" id="Y105C5A.9a">
    <property type="protein sequence ID" value="CE47955"/>
    <property type="gene ID" value="WBGene00013634"/>
</dbReference>
<dbReference type="EMBL" id="BX284604">
    <property type="protein sequence ID" value="CBJ25103.2"/>
    <property type="molecule type" value="Genomic_DNA"/>
</dbReference>
<organism evidence="2 3">
    <name type="scientific">Caenorhabditis elegans</name>
    <dbReference type="NCBI Taxonomy" id="6239"/>
    <lineage>
        <taxon>Eukaryota</taxon>
        <taxon>Metazoa</taxon>
        <taxon>Ecdysozoa</taxon>
        <taxon>Nematoda</taxon>
        <taxon>Chromadorea</taxon>
        <taxon>Rhabditida</taxon>
        <taxon>Rhabditina</taxon>
        <taxon>Rhabditomorpha</taxon>
        <taxon>Rhabditoidea</taxon>
        <taxon>Rhabditidae</taxon>
        <taxon>Peloderinae</taxon>
        <taxon>Caenorhabditis</taxon>
    </lineage>
</organism>
<protein>
    <submittedName>
        <fullName evidence="2">Seed maturation protein</fullName>
    </submittedName>
</protein>